<organism evidence="7 8">
    <name type="scientific">Euphydryas editha</name>
    <name type="common">Edith's checkerspot</name>
    <dbReference type="NCBI Taxonomy" id="104508"/>
    <lineage>
        <taxon>Eukaryota</taxon>
        <taxon>Metazoa</taxon>
        <taxon>Ecdysozoa</taxon>
        <taxon>Arthropoda</taxon>
        <taxon>Hexapoda</taxon>
        <taxon>Insecta</taxon>
        <taxon>Pterygota</taxon>
        <taxon>Neoptera</taxon>
        <taxon>Endopterygota</taxon>
        <taxon>Lepidoptera</taxon>
        <taxon>Glossata</taxon>
        <taxon>Ditrysia</taxon>
        <taxon>Papilionoidea</taxon>
        <taxon>Nymphalidae</taxon>
        <taxon>Nymphalinae</taxon>
        <taxon>Euphydryas</taxon>
    </lineage>
</organism>
<dbReference type="GO" id="GO:0008270">
    <property type="term" value="F:zinc ion binding"/>
    <property type="evidence" value="ECO:0007669"/>
    <property type="project" value="UniProtKB-KW"/>
</dbReference>
<keyword evidence="4 5" id="KW-0238">DNA-binding</keyword>
<dbReference type="SUPFAM" id="SSF57716">
    <property type="entry name" value="Glucocorticoid receptor-like (DNA-binding domain)"/>
    <property type="match status" value="1"/>
</dbReference>
<evidence type="ECO:0000256" key="3">
    <source>
        <dbReference type="ARBA" id="ARBA00022833"/>
    </source>
</evidence>
<feature type="domain" description="THAP-type" evidence="6">
    <location>
        <begin position="10"/>
        <end position="100"/>
    </location>
</feature>
<dbReference type="PROSITE" id="PS50950">
    <property type="entry name" value="ZF_THAP"/>
    <property type="match status" value="1"/>
</dbReference>
<sequence length="100" mass="11646">MEVGIFTERVKSKWRVCCAVKNCNSKASKNLNVVFHKFPKAGERTVLLENYFGNLEKIDKFKAWKKLLNINEVTPQMKICSLHFKKTDYILSDYNSGKKI</sequence>
<protein>
    <recommendedName>
        <fullName evidence="6">THAP-type domain-containing protein</fullName>
    </recommendedName>
</protein>
<evidence type="ECO:0000256" key="1">
    <source>
        <dbReference type="ARBA" id="ARBA00022723"/>
    </source>
</evidence>
<keyword evidence="2 5" id="KW-0863">Zinc-finger</keyword>
<dbReference type="Proteomes" id="UP001153954">
    <property type="component" value="Unassembled WGS sequence"/>
</dbReference>
<evidence type="ECO:0000313" key="8">
    <source>
        <dbReference type="Proteomes" id="UP001153954"/>
    </source>
</evidence>
<dbReference type="Gene3D" id="6.20.210.20">
    <property type="entry name" value="THAP domain"/>
    <property type="match status" value="1"/>
</dbReference>
<name>A0AAU9UEW9_EUPED</name>
<dbReference type="AlphaFoldDB" id="A0AAU9UEW9"/>
<proteinExistence type="predicted"/>
<keyword evidence="8" id="KW-1185">Reference proteome</keyword>
<evidence type="ECO:0000256" key="2">
    <source>
        <dbReference type="ARBA" id="ARBA00022771"/>
    </source>
</evidence>
<reference evidence="7" key="1">
    <citation type="submission" date="2022-03" db="EMBL/GenBank/DDBJ databases">
        <authorList>
            <person name="Tunstrom K."/>
        </authorList>
    </citation>
    <scope>NUCLEOTIDE SEQUENCE</scope>
</reference>
<dbReference type="InterPro" id="IPR006612">
    <property type="entry name" value="THAP_Znf"/>
</dbReference>
<evidence type="ECO:0000313" key="7">
    <source>
        <dbReference type="EMBL" id="CAH2097663.1"/>
    </source>
</evidence>
<evidence type="ECO:0000256" key="5">
    <source>
        <dbReference type="PROSITE-ProRule" id="PRU00309"/>
    </source>
</evidence>
<gene>
    <name evidence="7" type="ORF">EEDITHA_LOCUS12860</name>
</gene>
<keyword evidence="3" id="KW-0862">Zinc</keyword>
<dbReference type="InterPro" id="IPR038441">
    <property type="entry name" value="THAP_Znf_sf"/>
</dbReference>
<comment type="caution">
    <text evidence="7">The sequence shown here is derived from an EMBL/GenBank/DDBJ whole genome shotgun (WGS) entry which is preliminary data.</text>
</comment>
<evidence type="ECO:0000259" key="6">
    <source>
        <dbReference type="PROSITE" id="PS50950"/>
    </source>
</evidence>
<keyword evidence="1" id="KW-0479">Metal-binding</keyword>
<dbReference type="EMBL" id="CAKOGL010000018">
    <property type="protein sequence ID" value="CAH2097663.1"/>
    <property type="molecule type" value="Genomic_DNA"/>
</dbReference>
<dbReference type="Pfam" id="PF05485">
    <property type="entry name" value="THAP"/>
    <property type="match status" value="1"/>
</dbReference>
<dbReference type="GO" id="GO:0003677">
    <property type="term" value="F:DNA binding"/>
    <property type="evidence" value="ECO:0007669"/>
    <property type="project" value="UniProtKB-UniRule"/>
</dbReference>
<evidence type="ECO:0000256" key="4">
    <source>
        <dbReference type="ARBA" id="ARBA00023125"/>
    </source>
</evidence>
<accession>A0AAU9UEW9</accession>